<dbReference type="STRING" id="862515.HMPREF0658_1454"/>
<dbReference type="OrthoDB" id="1070451at2"/>
<organism evidence="2 3">
    <name type="scientific">Hoylesella marshii DSM 16973 = JCM 13450</name>
    <dbReference type="NCBI Taxonomy" id="862515"/>
    <lineage>
        <taxon>Bacteria</taxon>
        <taxon>Pseudomonadati</taxon>
        <taxon>Bacteroidota</taxon>
        <taxon>Bacteroidia</taxon>
        <taxon>Bacteroidales</taxon>
        <taxon>Prevotellaceae</taxon>
        <taxon>Hoylesella</taxon>
    </lineage>
</organism>
<dbReference type="EMBL" id="AEEI01000049">
    <property type="protein sequence ID" value="EFM01619.1"/>
    <property type="molecule type" value="Genomic_DNA"/>
</dbReference>
<sequence length="354" mass="41043">MIPILFIGLYFIAVTTLQKSVQIQKNLLILVCIILTWMIGNRDLAWADTFVYVMAFNQAPTIFQIHADTIPFGYSEIGYFYLASIIKTIYNDSFFYLVVMGAISMFLLYKSLTKYCIFPLIGICDYIGRFLLNRDFTQMRSSLAILLIIFTIDFIYKKEIWKFLGVVFLAYQFHRMAIIALPVYFLYKVRFNKTTIVISLIAAFILSQVIASSISGTVDSWSEDLQYETYTQGSYVEEALGLRNPLIYFQLAVLLVFTFMEEKLKQIAPYYYLLRTGYFYSTMILIFFCNYTALSGRTSTMFATMEMFILPVIGMAFKKNVRILYYMVLGVILIYFFYSKYNGAMIEMAGSNLS</sequence>
<gene>
    <name evidence="2" type="ORF">HMPREF0658_1454</name>
</gene>
<feature type="transmembrane region" description="Helical" evidence="1">
    <location>
        <begin position="272"/>
        <end position="293"/>
    </location>
</feature>
<name>E0NTF2_9BACT</name>
<evidence type="ECO:0000313" key="3">
    <source>
        <dbReference type="Proteomes" id="UP000004394"/>
    </source>
</evidence>
<keyword evidence="1" id="KW-1133">Transmembrane helix</keyword>
<accession>E0NTF2</accession>
<feature type="transmembrane region" description="Helical" evidence="1">
    <location>
        <begin position="168"/>
        <end position="187"/>
    </location>
</feature>
<keyword evidence="1" id="KW-0472">Membrane</keyword>
<reference evidence="2" key="1">
    <citation type="submission" date="2010-07" db="EMBL/GenBank/DDBJ databases">
        <authorList>
            <person name="Muzny D."/>
            <person name="Qin X."/>
            <person name="Deng J."/>
            <person name="Jiang H."/>
            <person name="Liu Y."/>
            <person name="Qu J."/>
            <person name="Song X.-Z."/>
            <person name="Zhang L."/>
            <person name="Thornton R."/>
            <person name="Coyle M."/>
            <person name="Francisco L."/>
            <person name="Jackson L."/>
            <person name="Javaid M."/>
            <person name="Korchina V."/>
            <person name="Kovar C."/>
            <person name="Mata R."/>
            <person name="Mathew T."/>
            <person name="Ngo R."/>
            <person name="Nguyen L."/>
            <person name="Nguyen N."/>
            <person name="Okwuonu G."/>
            <person name="Ongeri F."/>
            <person name="Pham C."/>
            <person name="Simmons D."/>
            <person name="Wilczek-Boney K."/>
            <person name="Hale W."/>
            <person name="Jakkamsetti A."/>
            <person name="Pham P."/>
            <person name="Ruth R."/>
            <person name="San Lucas F."/>
            <person name="Warren J."/>
            <person name="Zhang J."/>
            <person name="Zhao Z."/>
            <person name="Zhou C."/>
            <person name="Zhu D."/>
            <person name="Lee S."/>
            <person name="Bess C."/>
            <person name="Blankenburg K."/>
            <person name="Forbes L."/>
            <person name="Fu Q."/>
            <person name="Gubbala S."/>
            <person name="Hirani K."/>
            <person name="Jayaseelan J.C."/>
            <person name="Lara F."/>
            <person name="Munidasa M."/>
            <person name="Palculict T."/>
            <person name="Patil S."/>
            <person name="Pu L.-L."/>
            <person name="Saada N."/>
            <person name="Tang L."/>
            <person name="Weissenberger G."/>
            <person name="Zhu Y."/>
            <person name="Hemphill L."/>
            <person name="Shang Y."/>
            <person name="Youmans B."/>
            <person name="Ayvaz T."/>
            <person name="Ross M."/>
            <person name="Santibanez J."/>
            <person name="Aqrawi P."/>
            <person name="Gross S."/>
            <person name="Joshi V."/>
            <person name="Fowler G."/>
            <person name="Nazareth L."/>
            <person name="Reid J."/>
            <person name="Worley K."/>
            <person name="Petrosino J."/>
            <person name="Highlander S."/>
            <person name="Gibbs R."/>
        </authorList>
    </citation>
    <scope>NUCLEOTIDE SEQUENCE [LARGE SCALE GENOMIC DNA]</scope>
    <source>
        <strain evidence="2">DSM 16973</strain>
    </source>
</reference>
<keyword evidence="3" id="KW-1185">Reference proteome</keyword>
<feature type="transmembrane region" description="Helical" evidence="1">
    <location>
        <begin position="194"/>
        <end position="214"/>
    </location>
</feature>
<dbReference type="Proteomes" id="UP000004394">
    <property type="component" value="Unassembled WGS sequence"/>
</dbReference>
<dbReference type="AlphaFoldDB" id="E0NTF2"/>
<proteinExistence type="predicted"/>
<feature type="transmembrane region" description="Helical" evidence="1">
    <location>
        <begin position="89"/>
        <end position="109"/>
    </location>
</feature>
<feature type="transmembrane region" description="Helical" evidence="1">
    <location>
        <begin position="28"/>
        <end position="45"/>
    </location>
</feature>
<dbReference type="TCDB" id="9.B.183.1.7">
    <property type="family name" value="the wzy glycosyltransferase (epsg) family"/>
</dbReference>
<dbReference type="eggNOG" id="ENOG5033A5I">
    <property type="taxonomic scope" value="Bacteria"/>
</dbReference>
<dbReference type="Pfam" id="PF14897">
    <property type="entry name" value="EpsG"/>
    <property type="match status" value="1"/>
</dbReference>
<feature type="transmembrane region" description="Helical" evidence="1">
    <location>
        <begin position="299"/>
        <end position="317"/>
    </location>
</feature>
<feature type="transmembrane region" description="Helical" evidence="1">
    <location>
        <begin position="139"/>
        <end position="156"/>
    </location>
</feature>
<comment type="caution">
    <text evidence="2">The sequence shown here is derived from an EMBL/GenBank/DDBJ whole genome shotgun (WGS) entry which is preliminary data.</text>
</comment>
<dbReference type="InterPro" id="IPR049458">
    <property type="entry name" value="EpsG-like"/>
</dbReference>
<protein>
    <recommendedName>
        <fullName evidence="4">EpsG family protein</fullName>
    </recommendedName>
</protein>
<dbReference type="HOGENOM" id="CLU_791922_0_0_10"/>
<evidence type="ECO:0000313" key="2">
    <source>
        <dbReference type="EMBL" id="EFM01619.1"/>
    </source>
</evidence>
<feature type="transmembrane region" description="Helical" evidence="1">
    <location>
        <begin position="242"/>
        <end position="260"/>
    </location>
</feature>
<dbReference type="BioCyc" id="PMAR862515-HMP:GMOO-1477-MONOMER"/>
<feature type="transmembrane region" description="Helical" evidence="1">
    <location>
        <begin position="324"/>
        <end position="341"/>
    </location>
</feature>
<evidence type="ECO:0000256" key="1">
    <source>
        <dbReference type="SAM" id="Phobius"/>
    </source>
</evidence>
<keyword evidence="1" id="KW-0812">Transmembrane</keyword>
<evidence type="ECO:0008006" key="4">
    <source>
        <dbReference type="Google" id="ProtNLM"/>
    </source>
</evidence>
<dbReference type="RefSeq" id="WP_006949565.1">
    <property type="nucleotide sequence ID" value="NZ_BAJI01000002.1"/>
</dbReference>